<proteinExistence type="predicted"/>
<evidence type="ECO:0000313" key="2">
    <source>
        <dbReference type="EMBL" id="CAK9194873.1"/>
    </source>
</evidence>
<organism evidence="2 3">
    <name type="scientific">Sphagnum troendelagicum</name>
    <dbReference type="NCBI Taxonomy" id="128251"/>
    <lineage>
        <taxon>Eukaryota</taxon>
        <taxon>Viridiplantae</taxon>
        <taxon>Streptophyta</taxon>
        <taxon>Embryophyta</taxon>
        <taxon>Bryophyta</taxon>
        <taxon>Sphagnophytina</taxon>
        <taxon>Sphagnopsida</taxon>
        <taxon>Sphagnales</taxon>
        <taxon>Sphagnaceae</taxon>
        <taxon>Sphagnum</taxon>
    </lineage>
</organism>
<keyword evidence="3" id="KW-1185">Reference proteome</keyword>
<name>A0ABP0TFG7_9BRYO</name>
<feature type="chain" id="PRO_5045236324" description="Secreted protein" evidence="1">
    <location>
        <begin position="24"/>
        <end position="70"/>
    </location>
</feature>
<evidence type="ECO:0008006" key="4">
    <source>
        <dbReference type="Google" id="ProtNLM"/>
    </source>
</evidence>
<feature type="signal peptide" evidence="1">
    <location>
        <begin position="1"/>
        <end position="23"/>
    </location>
</feature>
<gene>
    <name evidence="2" type="ORF">CSSPTR1EN2_LOCUS2743</name>
</gene>
<sequence length="70" mass="8106">MEWRPVLDISILVFHLKCSLTSAGDQYQHHAHAKNTELEPPGETVIQILHLSCKQNKMEFCASLSWMEKR</sequence>
<evidence type="ECO:0000256" key="1">
    <source>
        <dbReference type="SAM" id="SignalP"/>
    </source>
</evidence>
<protein>
    <recommendedName>
        <fullName evidence="4">Secreted protein</fullName>
    </recommendedName>
</protein>
<evidence type="ECO:0000313" key="3">
    <source>
        <dbReference type="Proteomes" id="UP001497512"/>
    </source>
</evidence>
<reference evidence="2" key="1">
    <citation type="submission" date="2024-02" db="EMBL/GenBank/DDBJ databases">
        <authorList>
            <consortium name="ELIXIR-Norway"/>
            <consortium name="Elixir Norway"/>
        </authorList>
    </citation>
    <scope>NUCLEOTIDE SEQUENCE</scope>
</reference>
<accession>A0ABP0TFG7</accession>
<dbReference type="Proteomes" id="UP001497512">
    <property type="component" value="Chromosome 10"/>
</dbReference>
<keyword evidence="1" id="KW-0732">Signal</keyword>
<dbReference type="EMBL" id="OZ019902">
    <property type="protein sequence ID" value="CAK9194873.1"/>
    <property type="molecule type" value="Genomic_DNA"/>
</dbReference>